<dbReference type="Gene3D" id="1.10.10.10">
    <property type="entry name" value="Winged helix-like DNA-binding domain superfamily/Winged helix DNA-binding domain"/>
    <property type="match status" value="1"/>
</dbReference>
<dbReference type="PROSITE" id="PS51755">
    <property type="entry name" value="OMPR_PHOB"/>
    <property type="match status" value="1"/>
</dbReference>
<dbReference type="InterPro" id="IPR001867">
    <property type="entry name" value="OmpR/PhoB-type_DNA-bd"/>
</dbReference>
<keyword evidence="4" id="KW-0805">Transcription regulation</keyword>
<dbReference type="SUPFAM" id="SSF46894">
    <property type="entry name" value="C-terminal effector domain of the bipartite response regulators"/>
    <property type="match status" value="1"/>
</dbReference>
<keyword evidence="3" id="KW-0902">Two-component regulatory system</keyword>
<evidence type="ECO:0000256" key="4">
    <source>
        <dbReference type="ARBA" id="ARBA00023015"/>
    </source>
</evidence>
<dbReference type="SMART" id="SM00448">
    <property type="entry name" value="REC"/>
    <property type="match status" value="1"/>
</dbReference>
<dbReference type="SMART" id="SM00862">
    <property type="entry name" value="Trans_reg_C"/>
    <property type="match status" value="1"/>
</dbReference>
<evidence type="ECO:0000313" key="13">
    <source>
        <dbReference type="Proteomes" id="UP000195569"/>
    </source>
</evidence>
<evidence type="ECO:0000256" key="9">
    <source>
        <dbReference type="PROSITE-ProRule" id="PRU01091"/>
    </source>
</evidence>
<gene>
    <name evidence="12" type="primary">regX</name>
    <name evidence="12" type="ORF">BN2476_1090015</name>
</gene>
<dbReference type="Proteomes" id="UP000195569">
    <property type="component" value="Unassembled WGS sequence"/>
</dbReference>
<dbReference type="FunFam" id="3.40.50.2300:FF:000001">
    <property type="entry name" value="DNA-binding response regulator PhoB"/>
    <property type="match status" value="1"/>
</dbReference>
<dbReference type="PROSITE" id="PS50110">
    <property type="entry name" value="RESPONSE_REGULATORY"/>
    <property type="match status" value="1"/>
</dbReference>
<dbReference type="Gene3D" id="3.40.50.2300">
    <property type="match status" value="1"/>
</dbReference>
<dbReference type="SUPFAM" id="SSF52172">
    <property type="entry name" value="CheY-like"/>
    <property type="match status" value="1"/>
</dbReference>
<keyword evidence="2 8" id="KW-0597">Phosphoprotein</keyword>
<evidence type="ECO:0000256" key="3">
    <source>
        <dbReference type="ARBA" id="ARBA00023012"/>
    </source>
</evidence>
<comment type="function">
    <text evidence="7">This protein is a positive regulator for the phosphate regulon. Transcription of this operon is positively regulated by PhoB and PhoR when phosphate is limited.</text>
</comment>
<dbReference type="AlphaFoldDB" id="A0A1N7SUN8"/>
<dbReference type="InterPro" id="IPR016032">
    <property type="entry name" value="Sig_transdc_resp-reg_C-effctor"/>
</dbReference>
<dbReference type="GO" id="GO:0000156">
    <property type="term" value="F:phosphorelay response regulator activity"/>
    <property type="evidence" value="ECO:0007669"/>
    <property type="project" value="TreeGrafter"/>
</dbReference>
<dbReference type="Pfam" id="PF00072">
    <property type="entry name" value="Response_reg"/>
    <property type="match status" value="1"/>
</dbReference>
<dbReference type="CDD" id="cd00383">
    <property type="entry name" value="trans_reg_C"/>
    <property type="match status" value="1"/>
</dbReference>
<dbReference type="Gene3D" id="6.10.250.690">
    <property type="match status" value="1"/>
</dbReference>
<evidence type="ECO:0000256" key="5">
    <source>
        <dbReference type="ARBA" id="ARBA00023125"/>
    </source>
</evidence>
<evidence type="ECO:0000256" key="7">
    <source>
        <dbReference type="ARBA" id="ARBA00024735"/>
    </source>
</evidence>
<keyword evidence="5 9" id="KW-0238">DNA-binding</keyword>
<feature type="modified residue" description="4-aspartylphosphate" evidence="8">
    <location>
        <position position="79"/>
    </location>
</feature>
<evidence type="ECO:0000313" key="12">
    <source>
        <dbReference type="EMBL" id="SIT51195.1"/>
    </source>
</evidence>
<dbReference type="FunFam" id="1.10.10.10:FF:000018">
    <property type="entry name" value="DNA-binding response regulator ResD"/>
    <property type="match status" value="1"/>
</dbReference>
<dbReference type="GO" id="GO:0032993">
    <property type="term" value="C:protein-DNA complex"/>
    <property type="evidence" value="ECO:0007669"/>
    <property type="project" value="TreeGrafter"/>
</dbReference>
<sequence length="261" mass="29443">MIYTQCIRRVRAGNAVSPNSPVRMQVMSRNVLVIEDDNDIAQLVRMQLAGLSCETTVLNDGRAGLAEALARPYDLVVLDLMLPGVDGLEICRRLRSERRYTPILMLTAKSTELDRVLGLEMGADDYLAKPFSVLEFVARVKAIFRLVDMMANTAAGEHTLIECEDLKIDVERRDVTVRGAPILLTAKEFQLLLHFAQNPGRVYTRGQLLDQVWGYSHSGYEHTVNSHINRLRAKIEIDPNSPEYIQTVWGVGYKFRNAPEN</sequence>
<dbReference type="GO" id="GO:0000976">
    <property type="term" value="F:transcription cis-regulatory region binding"/>
    <property type="evidence" value="ECO:0007669"/>
    <property type="project" value="TreeGrafter"/>
</dbReference>
<organism evidence="12 13">
    <name type="scientific">Paraburkholderia piptadeniae</name>
    <dbReference type="NCBI Taxonomy" id="1701573"/>
    <lineage>
        <taxon>Bacteria</taxon>
        <taxon>Pseudomonadati</taxon>
        <taxon>Pseudomonadota</taxon>
        <taxon>Betaproteobacteria</taxon>
        <taxon>Burkholderiales</taxon>
        <taxon>Burkholderiaceae</taxon>
        <taxon>Paraburkholderia</taxon>
    </lineage>
</organism>
<dbReference type="Pfam" id="PF00486">
    <property type="entry name" value="Trans_reg_C"/>
    <property type="match status" value="1"/>
</dbReference>
<comment type="caution">
    <text evidence="12">The sequence shown here is derived from an EMBL/GenBank/DDBJ whole genome shotgun (WGS) entry which is preliminary data.</text>
</comment>
<dbReference type="InterPro" id="IPR011006">
    <property type="entry name" value="CheY-like_superfamily"/>
</dbReference>
<accession>A0A1N7SUN8</accession>
<keyword evidence="13" id="KW-1185">Reference proteome</keyword>
<dbReference type="PANTHER" id="PTHR48111">
    <property type="entry name" value="REGULATOR OF RPOS"/>
    <property type="match status" value="1"/>
</dbReference>
<keyword evidence="6" id="KW-0804">Transcription</keyword>
<evidence type="ECO:0000256" key="1">
    <source>
        <dbReference type="ARBA" id="ARBA00013332"/>
    </source>
</evidence>
<dbReference type="PANTHER" id="PTHR48111:SF1">
    <property type="entry name" value="TWO-COMPONENT RESPONSE REGULATOR ORR33"/>
    <property type="match status" value="1"/>
</dbReference>
<proteinExistence type="predicted"/>
<reference evidence="12" key="1">
    <citation type="submission" date="2016-12" db="EMBL/GenBank/DDBJ databases">
        <authorList>
            <person name="Moulin L."/>
        </authorList>
    </citation>
    <scope>NUCLEOTIDE SEQUENCE [LARGE SCALE GENOMIC DNA]</scope>
    <source>
        <strain evidence="12">STM 7183</strain>
    </source>
</reference>
<dbReference type="GO" id="GO:0005829">
    <property type="term" value="C:cytosol"/>
    <property type="evidence" value="ECO:0007669"/>
    <property type="project" value="TreeGrafter"/>
</dbReference>
<protein>
    <recommendedName>
        <fullName evidence="1">Phosphate regulon transcriptional regulatory protein PhoB</fullName>
    </recommendedName>
</protein>
<dbReference type="EMBL" id="CYGY02000109">
    <property type="protein sequence ID" value="SIT51195.1"/>
    <property type="molecule type" value="Genomic_DNA"/>
</dbReference>
<dbReference type="InterPro" id="IPR036388">
    <property type="entry name" value="WH-like_DNA-bd_sf"/>
</dbReference>
<name>A0A1N7SUN8_9BURK</name>
<dbReference type="InterPro" id="IPR039420">
    <property type="entry name" value="WalR-like"/>
</dbReference>
<dbReference type="InterPro" id="IPR001789">
    <property type="entry name" value="Sig_transdc_resp-reg_receiver"/>
</dbReference>
<dbReference type="GO" id="GO:0006355">
    <property type="term" value="P:regulation of DNA-templated transcription"/>
    <property type="evidence" value="ECO:0007669"/>
    <property type="project" value="InterPro"/>
</dbReference>
<evidence type="ECO:0000259" key="10">
    <source>
        <dbReference type="PROSITE" id="PS50110"/>
    </source>
</evidence>
<feature type="domain" description="OmpR/PhoB-type" evidence="11">
    <location>
        <begin position="158"/>
        <end position="257"/>
    </location>
</feature>
<evidence type="ECO:0000256" key="2">
    <source>
        <dbReference type="ARBA" id="ARBA00022553"/>
    </source>
</evidence>
<feature type="domain" description="Response regulatory" evidence="10">
    <location>
        <begin position="30"/>
        <end position="144"/>
    </location>
</feature>
<evidence type="ECO:0000259" key="11">
    <source>
        <dbReference type="PROSITE" id="PS51755"/>
    </source>
</evidence>
<feature type="DNA-binding region" description="OmpR/PhoB-type" evidence="9">
    <location>
        <begin position="158"/>
        <end position="257"/>
    </location>
</feature>
<evidence type="ECO:0000256" key="8">
    <source>
        <dbReference type="PROSITE-ProRule" id="PRU00169"/>
    </source>
</evidence>
<evidence type="ECO:0000256" key="6">
    <source>
        <dbReference type="ARBA" id="ARBA00023163"/>
    </source>
</evidence>